<name>A0ABP8NEP3_9BACT</name>
<feature type="chain" id="PRO_5046813190" description="Lipocalin-like domain-containing protein" evidence="1">
    <location>
        <begin position="22"/>
        <end position="90"/>
    </location>
</feature>
<dbReference type="EMBL" id="BAABFA010000010">
    <property type="protein sequence ID" value="GAA4464528.1"/>
    <property type="molecule type" value="Genomic_DNA"/>
</dbReference>
<evidence type="ECO:0000313" key="2">
    <source>
        <dbReference type="EMBL" id="GAA4464528.1"/>
    </source>
</evidence>
<evidence type="ECO:0000256" key="1">
    <source>
        <dbReference type="SAM" id="SignalP"/>
    </source>
</evidence>
<sequence length="90" mass="9932">MRITTIWLMAALSVMMTISCRKTTTEPGTSTSIRGKWKLVRITGGIAGLDMTADEWGHSQSYEFASGSRCYYTFDGNITTTTYTLFTGPS</sequence>
<feature type="signal peptide" evidence="1">
    <location>
        <begin position="1"/>
        <end position="21"/>
    </location>
</feature>
<reference evidence="3" key="1">
    <citation type="journal article" date="2019" name="Int. J. Syst. Evol. Microbiol.">
        <title>The Global Catalogue of Microorganisms (GCM) 10K type strain sequencing project: providing services to taxonomists for standard genome sequencing and annotation.</title>
        <authorList>
            <consortium name="The Broad Institute Genomics Platform"/>
            <consortium name="The Broad Institute Genome Sequencing Center for Infectious Disease"/>
            <person name="Wu L."/>
            <person name="Ma J."/>
        </authorList>
    </citation>
    <scope>NUCLEOTIDE SEQUENCE [LARGE SCALE GENOMIC DNA]</scope>
    <source>
        <strain evidence="3">JCM 32105</strain>
    </source>
</reference>
<dbReference type="PROSITE" id="PS51257">
    <property type="entry name" value="PROKAR_LIPOPROTEIN"/>
    <property type="match status" value="1"/>
</dbReference>
<keyword evidence="1" id="KW-0732">Signal</keyword>
<protein>
    <recommendedName>
        <fullName evidence="4">Lipocalin-like domain-containing protein</fullName>
    </recommendedName>
</protein>
<organism evidence="2 3">
    <name type="scientific">Nemorincola caseinilytica</name>
    <dbReference type="NCBI Taxonomy" id="2054315"/>
    <lineage>
        <taxon>Bacteria</taxon>
        <taxon>Pseudomonadati</taxon>
        <taxon>Bacteroidota</taxon>
        <taxon>Chitinophagia</taxon>
        <taxon>Chitinophagales</taxon>
        <taxon>Chitinophagaceae</taxon>
        <taxon>Nemorincola</taxon>
    </lineage>
</organism>
<dbReference type="RefSeq" id="WP_345080979.1">
    <property type="nucleotide sequence ID" value="NZ_BAABFA010000010.1"/>
</dbReference>
<proteinExistence type="predicted"/>
<accession>A0ABP8NEP3</accession>
<evidence type="ECO:0000313" key="3">
    <source>
        <dbReference type="Proteomes" id="UP001500067"/>
    </source>
</evidence>
<evidence type="ECO:0008006" key="4">
    <source>
        <dbReference type="Google" id="ProtNLM"/>
    </source>
</evidence>
<comment type="caution">
    <text evidence="2">The sequence shown here is derived from an EMBL/GenBank/DDBJ whole genome shotgun (WGS) entry which is preliminary data.</text>
</comment>
<keyword evidence="3" id="KW-1185">Reference proteome</keyword>
<gene>
    <name evidence="2" type="ORF">GCM10023093_15050</name>
</gene>
<dbReference type="Proteomes" id="UP001500067">
    <property type="component" value="Unassembled WGS sequence"/>
</dbReference>